<comment type="caution">
    <text evidence="2">The sequence shown here is derived from an EMBL/GenBank/DDBJ whole genome shotgun (WGS) entry which is preliminary data.</text>
</comment>
<gene>
    <name evidence="2" type="ORF">C5B42_03455</name>
</gene>
<keyword evidence="1" id="KW-0472">Membrane</keyword>
<keyword evidence="1" id="KW-1133">Transmembrane helix</keyword>
<evidence type="ECO:0000256" key="1">
    <source>
        <dbReference type="SAM" id="Phobius"/>
    </source>
</evidence>
<evidence type="ECO:0000313" key="3">
    <source>
        <dbReference type="Proteomes" id="UP000246104"/>
    </source>
</evidence>
<reference evidence="2 3" key="1">
    <citation type="submission" date="2018-02" db="EMBL/GenBank/DDBJ databases">
        <title>Genomic Reconstructions from Amazon Rainforest and Pasture Soil Reveal Novel Insights into the Physiology of Candidate Phyla in Tropical Sites.</title>
        <authorList>
            <person name="Kroeger M.E."/>
            <person name="Delmont T."/>
            <person name="Eren A.M."/>
            <person name="Guo J."/>
            <person name="Meyer K.M."/>
            <person name="Khan K."/>
            <person name="Rodrigues J.L.M."/>
            <person name="Bohannan B.J.M."/>
            <person name="Tringe S."/>
            <person name="Borges C.D."/>
            <person name="Tiedje J."/>
            <person name="Tsai S.M."/>
            <person name="Nusslein K."/>
        </authorList>
    </citation>
    <scope>NUCLEOTIDE SEQUENCE [LARGE SCALE GENOMIC DNA]</scope>
    <source>
        <strain evidence="2">Amazon FNV 2010 28 9</strain>
    </source>
</reference>
<name>A0A317JNF9_9BACT</name>
<feature type="transmembrane region" description="Helical" evidence="1">
    <location>
        <begin position="6"/>
        <end position="32"/>
    </location>
</feature>
<sequence>MQLLLTIMIATLVILSAVIVVFLLLLIMVLLMMRRTLLKVQKAVDEVEKTALRSLIPLLSFKRMFTDMGGFMESVKAWAKVVEKKPHSSAKKADSRGKEKEE</sequence>
<dbReference type="EMBL" id="PSRQ01000039">
    <property type="protein sequence ID" value="PWU23313.1"/>
    <property type="molecule type" value="Genomic_DNA"/>
</dbReference>
<protein>
    <submittedName>
        <fullName evidence="2">Uncharacterized protein</fullName>
    </submittedName>
</protein>
<dbReference type="Proteomes" id="UP000246104">
    <property type="component" value="Unassembled WGS sequence"/>
</dbReference>
<dbReference type="AlphaFoldDB" id="A0A317JNF9"/>
<proteinExistence type="predicted"/>
<organism evidence="2 3">
    <name type="scientific">Candidatus Cerribacteria bacterium 'Amazon FNV 2010 28 9'</name>
    <dbReference type="NCBI Taxonomy" id="2081795"/>
    <lineage>
        <taxon>Bacteria</taxon>
        <taxon>Candidatus Cerribacteria</taxon>
    </lineage>
</organism>
<keyword evidence="1" id="KW-0812">Transmembrane</keyword>
<evidence type="ECO:0000313" key="2">
    <source>
        <dbReference type="EMBL" id="PWU23313.1"/>
    </source>
</evidence>
<accession>A0A317JNF9</accession>